<dbReference type="Pfam" id="PF13489">
    <property type="entry name" value="Methyltransf_23"/>
    <property type="match status" value="1"/>
</dbReference>
<dbReference type="SUPFAM" id="SSF53335">
    <property type="entry name" value="S-adenosyl-L-methionine-dependent methyltransferases"/>
    <property type="match status" value="1"/>
</dbReference>
<dbReference type="Proteomes" id="UP000661077">
    <property type="component" value="Unassembled WGS sequence"/>
</dbReference>
<protein>
    <submittedName>
        <fullName evidence="1">Class I SAM-dependent methyltransferase</fullName>
    </submittedName>
</protein>
<dbReference type="PANTHER" id="PTHR43861">
    <property type="entry name" value="TRANS-ACONITATE 2-METHYLTRANSFERASE-RELATED"/>
    <property type="match status" value="1"/>
</dbReference>
<organism evidence="1 2">
    <name type="scientific">Steroidobacter gossypii</name>
    <dbReference type="NCBI Taxonomy" id="2805490"/>
    <lineage>
        <taxon>Bacteria</taxon>
        <taxon>Pseudomonadati</taxon>
        <taxon>Pseudomonadota</taxon>
        <taxon>Gammaproteobacteria</taxon>
        <taxon>Steroidobacterales</taxon>
        <taxon>Steroidobacteraceae</taxon>
        <taxon>Steroidobacter</taxon>
    </lineage>
</organism>
<dbReference type="EMBL" id="JAEVLS010000002">
    <property type="protein sequence ID" value="MBM0105523.1"/>
    <property type="molecule type" value="Genomic_DNA"/>
</dbReference>
<accession>A0ABS1WX34</accession>
<reference evidence="1 2" key="1">
    <citation type="journal article" date="2021" name="Int. J. Syst. Evol. Microbiol.">
        <title>Steroidobacter gossypii sp. nov., isolated from soil of cotton cropping field.</title>
        <authorList>
            <person name="Huang R."/>
            <person name="Yang S."/>
            <person name="Zhen C."/>
            <person name="Liu W."/>
        </authorList>
    </citation>
    <scope>NUCLEOTIDE SEQUENCE [LARGE SCALE GENOMIC DNA]</scope>
    <source>
        <strain evidence="1 2">S1-65</strain>
    </source>
</reference>
<evidence type="ECO:0000313" key="1">
    <source>
        <dbReference type="EMBL" id="MBM0105523.1"/>
    </source>
</evidence>
<dbReference type="InterPro" id="IPR029063">
    <property type="entry name" value="SAM-dependent_MTases_sf"/>
</dbReference>
<keyword evidence="1" id="KW-0808">Transferase</keyword>
<name>A0ABS1WX34_9GAMM</name>
<keyword evidence="1" id="KW-0489">Methyltransferase</keyword>
<dbReference type="CDD" id="cd02440">
    <property type="entry name" value="AdoMet_MTases"/>
    <property type="match status" value="1"/>
</dbReference>
<proteinExistence type="predicted"/>
<dbReference type="GO" id="GO:0008168">
    <property type="term" value="F:methyltransferase activity"/>
    <property type="evidence" value="ECO:0007669"/>
    <property type="project" value="UniProtKB-KW"/>
</dbReference>
<dbReference type="GO" id="GO:0032259">
    <property type="term" value="P:methylation"/>
    <property type="evidence" value="ECO:0007669"/>
    <property type="project" value="UniProtKB-KW"/>
</dbReference>
<sequence length="305" mass="34690">MLRVVETQCAQCRTATSETVLADRLIRTLPENEVFGGKLRIVECNECGLRYLNPTPDVRDLGHIYDYDVYEDSTNNNPVLMEHFYRTLTRYVPKPQRLIEIGCGTGDFLAWLQSQGIPNVEGVEFADSANRVKYNGPLHVGRMEDIDLPDASYDVVLLLNVIEHLSDPQAVLVKIRRMLKPGGVLLLRHPNSDLFFFKPYWLCVEVPKYLMHRRLMKRGKRTGFTIAGFQNQHLFYFHRRAITRMLNSAGLHMQHFSTTDPYNRLRIGKSLKKGKPIEAGIAGVRHVLGSIGLGPECLSVATPQQ</sequence>
<dbReference type="Gene3D" id="3.40.50.150">
    <property type="entry name" value="Vaccinia Virus protein VP39"/>
    <property type="match status" value="1"/>
</dbReference>
<comment type="caution">
    <text evidence="1">The sequence shown here is derived from an EMBL/GenBank/DDBJ whole genome shotgun (WGS) entry which is preliminary data.</text>
</comment>
<gene>
    <name evidence="1" type="ORF">JM946_12225</name>
</gene>
<evidence type="ECO:0000313" key="2">
    <source>
        <dbReference type="Proteomes" id="UP000661077"/>
    </source>
</evidence>
<keyword evidence="2" id="KW-1185">Reference proteome</keyword>
<dbReference type="RefSeq" id="WP_203167562.1">
    <property type="nucleotide sequence ID" value="NZ_JAEVLS010000002.1"/>
</dbReference>